<organism evidence="2 3">
    <name type="scientific">Bradyrhizobium elkanii</name>
    <dbReference type="NCBI Taxonomy" id="29448"/>
    <lineage>
        <taxon>Bacteria</taxon>
        <taxon>Pseudomonadati</taxon>
        <taxon>Pseudomonadota</taxon>
        <taxon>Alphaproteobacteria</taxon>
        <taxon>Hyphomicrobiales</taxon>
        <taxon>Nitrobacteraceae</taxon>
        <taxon>Bradyrhizobium</taxon>
    </lineage>
</organism>
<gene>
    <name evidence="2" type="ORF">ABIF29_007939</name>
</gene>
<keyword evidence="1" id="KW-0812">Transmembrane</keyword>
<name>A0ABV4FCF3_BRAEL</name>
<dbReference type="EMBL" id="JBGBZA010000002">
    <property type="protein sequence ID" value="MEY9321140.1"/>
    <property type="molecule type" value="Genomic_DNA"/>
</dbReference>
<comment type="caution">
    <text evidence="2">The sequence shown here is derived from an EMBL/GenBank/DDBJ whole genome shotgun (WGS) entry which is preliminary data.</text>
</comment>
<evidence type="ECO:0000256" key="1">
    <source>
        <dbReference type="SAM" id="Phobius"/>
    </source>
</evidence>
<keyword evidence="1" id="KW-1133">Transmembrane helix</keyword>
<evidence type="ECO:0000313" key="2">
    <source>
        <dbReference type="EMBL" id="MEY9321140.1"/>
    </source>
</evidence>
<feature type="transmembrane region" description="Helical" evidence="1">
    <location>
        <begin position="29"/>
        <end position="47"/>
    </location>
</feature>
<accession>A0ABV4FCF3</accession>
<keyword evidence="3" id="KW-1185">Reference proteome</keyword>
<dbReference type="RefSeq" id="WP_100213611.1">
    <property type="nucleotide sequence ID" value="NZ_BJNL01000213.1"/>
</dbReference>
<reference evidence="2 3" key="1">
    <citation type="submission" date="2024-07" db="EMBL/GenBank/DDBJ databases">
        <title>Genomic Encyclopedia of Type Strains, Phase V (KMG-V): Genome sequencing to study the core and pangenomes of soil and plant-associated prokaryotes.</title>
        <authorList>
            <person name="Whitman W."/>
        </authorList>
    </citation>
    <scope>NUCLEOTIDE SEQUENCE [LARGE SCALE GENOMIC DNA]</scope>
    <source>
        <strain evidence="2 3">USDA 415</strain>
    </source>
</reference>
<evidence type="ECO:0000313" key="3">
    <source>
        <dbReference type="Proteomes" id="UP001565471"/>
    </source>
</evidence>
<dbReference type="GeneID" id="92951380"/>
<proteinExistence type="predicted"/>
<keyword evidence="1" id="KW-0472">Membrane</keyword>
<dbReference type="Proteomes" id="UP001565471">
    <property type="component" value="Unassembled WGS sequence"/>
</dbReference>
<sequence length="69" mass="7058">MIVRPAIILTPLIATAVVSADVVGFAATLLVICAIVGFAIAAAGWTVNGKTTSIPAVQPSSADWKSRHK</sequence>
<protein>
    <submittedName>
        <fullName evidence="2">Uncharacterized protein</fullName>
    </submittedName>
</protein>